<dbReference type="AlphaFoldDB" id="A0A7W8TV25"/>
<proteinExistence type="predicted"/>
<reference evidence="1 2" key="1">
    <citation type="submission" date="2020-08" db="EMBL/GenBank/DDBJ databases">
        <title>Sequencing the genomes of 1000 actinobacteria strains.</title>
        <authorList>
            <person name="Klenk H.-P."/>
        </authorList>
    </citation>
    <scope>NUCLEOTIDE SEQUENCE [LARGE SCALE GENOMIC DNA]</scope>
    <source>
        <strain evidence="1 2">DSM 105783</strain>
    </source>
</reference>
<sequence>MSEREIEFKDIRVGDTIRREWVRRKVEWTSKGEITAVHADDLCVEVEGEGLWCQRDGKTYILVNRPTPKLPTEPGSVIIATKVRGVEGKWRMMLAMYEVWLSPERINDTQWHTDDNIQEWTLAEVFEVTP</sequence>
<name>A0A7W8TV25_9MICC</name>
<comment type="caution">
    <text evidence="1">The sequence shown here is derived from an EMBL/GenBank/DDBJ whole genome shotgun (WGS) entry which is preliminary data.</text>
</comment>
<gene>
    <name evidence="1" type="ORF">HD598_002119</name>
</gene>
<evidence type="ECO:0000313" key="1">
    <source>
        <dbReference type="EMBL" id="MBB5513432.1"/>
    </source>
</evidence>
<protein>
    <submittedName>
        <fullName evidence="1">Uncharacterized protein</fullName>
    </submittedName>
</protein>
<organism evidence="1 2">
    <name type="scientific">Neomicrococcus aestuarii</name>
    <dbReference type="NCBI Taxonomy" id="556325"/>
    <lineage>
        <taxon>Bacteria</taxon>
        <taxon>Bacillati</taxon>
        <taxon>Actinomycetota</taxon>
        <taxon>Actinomycetes</taxon>
        <taxon>Micrococcales</taxon>
        <taxon>Micrococcaceae</taxon>
        <taxon>Neomicrococcus</taxon>
    </lineage>
</organism>
<dbReference type="Proteomes" id="UP000580797">
    <property type="component" value="Unassembled WGS sequence"/>
</dbReference>
<dbReference type="EMBL" id="JACHDR010000001">
    <property type="protein sequence ID" value="MBB5513432.1"/>
    <property type="molecule type" value="Genomic_DNA"/>
</dbReference>
<accession>A0A7W8TV25</accession>
<dbReference type="RefSeq" id="WP_183665733.1">
    <property type="nucleotide sequence ID" value="NZ_BAAARH010000002.1"/>
</dbReference>
<evidence type="ECO:0000313" key="2">
    <source>
        <dbReference type="Proteomes" id="UP000580797"/>
    </source>
</evidence>